<dbReference type="PANTHER" id="PTHR43364:SF4">
    <property type="entry name" value="NAD(P)-LINKED OXIDOREDUCTASE SUPERFAMILY PROTEIN"/>
    <property type="match status" value="1"/>
</dbReference>
<dbReference type="Pfam" id="PF00248">
    <property type="entry name" value="Aldo_ket_red"/>
    <property type="match status" value="1"/>
</dbReference>
<gene>
    <name evidence="3" type="ORF">DPQ25_02390</name>
</gene>
<dbReference type="Gene3D" id="3.20.20.100">
    <property type="entry name" value="NADP-dependent oxidoreductase domain"/>
    <property type="match status" value="1"/>
</dbReference>
<dbReference type="Proteomes" id="UP000249377">
    <property type="component" value="Unassembled WGS sequence"/>
</dbReference>
<accession>A0A328ULK6</accession>
<dbReference type="EMBL" id="QLYR01000001">
    <property type="protein sequence ID" value="RAQ30373.1"/>
    <property type="molecule type" value="Genomic_DNA"/>
</dbReference>
<dbReference type="RefSeq" id="WP_112331570.1">
    <property type="nucleotide sequence ID" value="NZ_QLYR01000001.1"/>
</dbReference>
<dbReference type="InterPro" id="IPR023210">
    <property type="entry name" value="NADP_OxRdtase_dom"/>
</dbReference>
<evidence type="ECO:0000259" key="2">
    <source>
        <dbReference type="Pfam" id="PF00248"/>
    </source>
</evidence>
<dbReference type="InterPro" id="IPR020471">
    <property type="entry name" value="AKR"/>
</dbReference>
<reference evidence="3 4" key="1">
    <citation type="submission" date="2018-06" db="EMBL/GenBank/DDBJ databases">
        <title>Noncontiguous genome sequence of Ruminococcaceae bacterium ASD2818.</title>
        <authorList>
            <person name="Chaplin A.V."/>
            <person name="Sokolova S.R."/>
            <person name="Kochetkova T.O."/>
            <person name="Goltsov A.Y."/>
            <person name="Trofimov D.Y."/>
            <person name="Efimov B.A."/>
        </authorList>
    </citation>
    <scope>NUCLEOTIDE SEQUENCE [LARGE SCALE GENOMIC DNA]</scope>
    <source>
        <strain evidence="3 4">ASD2818</strain>
    </source>
</reference>
<dbReference type="SUPFAM" id="SSF51430">
    <property type="entry name" value="NAD(P)-linked oxidoreductase"/>
    <property type="match status" value="1"/>
</dbReference>
<evidence type="ECO:0000313" key="3">
    <source>
        <dbReference type="EMBL" id="RAQ30373.1"/>
    </source>
</evidence>
<evidence type="ECO:0000313" key="4">
    <source>
        <dbReference type="Proteomes" id="UP000249377"/>
    </source>
</evidence>
<dbReference type="CDD" id="cd19082">
    <property type="entry name" value="AKR_AKR10A1_2"/>
    <property type="match status" value="1"/>
</dbReference>
<comment type="caution">
    <text evidence="3">The sequence shown here is derived from an EMBL/GenBank/DDBJ whole genome shotgun (WGS) entry which is preliminary data.</text>
</comment>
<evidence type="ECO:0000256" key="1">
    <source>
        <dbReference type="ARBA" id="ARBA00023002"/>
    </source>
</evidence>
<proteinExistence type="predicted"/>
<keyword evidence="4" id="KW-1185">Reference proteome</keyword>
<dbReference type="InterPro" id="IPR036812">
    <property type="entry name" value="NAD(P)_OxRdtase_dom_sf"/>
</dbReference>
<protein>
    <submittedName>
        <fullName evidence="3">Aldo/keto reductase</fullName>
    </submittedName>
</protein>
<feature type="domain" description="NADP-dependent oxidoreductase" evidence="2">
    <location>
        <begin position="18"/>
        <end position="313"/>
    </location>
</feature>
<dbReference type="InterPro" id="IPR050523">
    <property type="entry name" value="AKR_Detox_Biosynth"/>
</dbReference>
<keyword evidence="1" id="KW-0560">Oxidoreductase</keyword>
<dbReference type="PRINTS" id="PR00069">
    <property type="entry name" value="ALDKETRDTASE"/>
</dbReference>
<name>A0A328ULK6_9FIRM</name>
<dbReference type="PANTHER" id="PTHR43364">
    <property type="entry name" value="NADH-SPECIFIC METHYLGLYOXAL REDUCTASE-RELATED"/>
    <property type="match status" value="1"/>
</dbReference>
<dbReference type="GO" id="GO:0005829">
    <property type="term" value="C:cytosol"/>
    <property type="evidence" value="ECO:0007669"/>
    <property type="project" value="TreeGrafter"/>
</dbReference>
<dbReference type="GO" id="GO:0016491">
    <property type="term" value="F:oxidoreductase activity"/>
    <property type="evidence" value="ECO:0007669"/>
    <property type="project" value="UniProtKB-KW"/>
</dbReference>
<dbReference type="AlphaFoldDB" id="A0A328ULK6"/>
<organism evidence="3 4">
    <name type="scientific">Hydrogeniiclostridium mannosilyticum</name>
    <dbReference type="NCBI Taxonomy" id="2764322"/>
    <lineage>
        <taxon>Bacteria</taxon>
        <taxon>Bacillati</taxon>
        <taxon>Bacillota</taxon>
        <taxon>Clostridia</taxon>
        <taxon>Eubacteriales</taxon>
        <taxon>Acutalibacteraceae</taxon>
        <taxon>Hydrogeniiclostridium</taxon>
    </lineage>
</organism>
<sequence>MRTKKIEGLQVPVSRFIYGTATARMTAGENADDILDAVLESGITTFDTARLYGTAERVLGGWIERRGVRSRVNVLTKGCYQNEERARVSPADIRSDLEESLEQLKLKSVDIYLLHRDDPSVPVETLVDCLNELKRAGKFKLFGGSNWSVERLVAANRYAAENGLQPFSISSPSYSLAEMIRDPWGGSVWLSGPSREADRRWYAENQLPVFAYSSLARGFLSGKYRTSQKEEIHSTLSWAPVEEYYCEDNVERLRRAECLAEKKGATVPAVVLAWALRQPMNLFCILSPSSRQHLEALLCAFQLSLSDEEAAWLDLM</sequence>